<reference evidence="3 4" key="1">
    <citation type="submission" date="2020-03" db="EMBL/GenBank/DDBJ databases">
        <title>Bacillus aquiflavi sp. nov., isolated from yellow water of strong flavor Chinese baijiu in Yibin region of China.</title>
        <authorList>
            <person name="Xie J."/>
        </authorList>
    </citation>
    <scope>NUCLEOTIDE SEQUENCE [LARGE SCALE GENOMIC DNA]</scope>
    <source>
        <strain evidence="3 4">Gsoil 114</strain>
    </source>
</reference>
<dbReference type="RefSeq" id="WP_163174549.1">
    <property type="nucleotide sequence ID" value="NZ_JAAIWK010000042.1"/>
</dbReference>
<evidence type="ECO:0000259" key="2">
    <source>
        <dbReference type="Pfam" id="PF04892"/>
    </source>
</evidence>
<feature type="transmembrane region" description="Helical" evidence="1">
    <location>
        <begin position="87"/>
        <end position="110"/>
    </location>
</feature>
<dbReference type="PANTHER" id="PTHR36834:SF1">
    <property type="entry name" value="INTEGRAL MEMBRANE PROTEIN"/>
    <property type="match status" value="1"/>
</dbReference>
<dbReference type="InterPro" id="IPR053150">
    <property type="entry name" value="Teicoplanin_resist-assoc"/>
</dbReference>
<dbReference type="Pfam" id="PF04892">
    <property type="entry name" value="VanZ"/>
    <property type="match status" value="1"/>
</dbReference>
<name>A0A6M0PA25_9BACI</name>
<dbReference type="InterPro" id="IPR006976">
    <property type="entry name" value="VanZ-like"/>
</dbReference>
<keyword evidence="1" id="KW-1133">Transmembrane helix</keyword>
<proteinExistence type="predicted"/>
<evidence type="ECO:0000256" key="1">
    <source>
        <dbReference type="SAM" id="Phobius"/>
    </source>
</evidence>
<feature type="transmembrane region" description="Helical" evidence="1">
    <location>
        <begin position="6"/>
        <end position="26"/>
    </location>
</feature>
<dbReference type="Proteomes" id="UP000476934">
    <property type="component" value="Unassembled WGS sequence"/>
</dbReference>
<keyword evidence="1" id="KW-0812">Transmembrane</keyword>
<dbReference type="PANTHER" id="PTHR36834">
    <property type="entry name" value="MEMBRANE PROTEIN-RELATED"/>
    <property type="match status" value="1"/>
</dbReference>
<protein>
    <submittedName>
        <fullName evidence="3">VanZ family protein</fullName>
    </submittedName>
</protein>
<dbReference type="AlphaFoldDB" id="A0A6M0PA25"/>
<keyword evidence="4" id="KW-1185">Reference proteome</keyword>
<feature type="transmembrane region" description="Helical" evidence="1">
    <location>
        <begin position="155"/>
        <end position="174"/>
    </location>
</feature>
<sequence length="184" mass="21240">MNQLLFSLIFWVLPILLIYLMIRLLVIKRQKLNAKKECLRVFSIAYIAYLVYIVWLKPTAQLGYIDLNFVPFKTIGNYTISLINHSLPYSLVISNLFGNILLLLPLGLLFPLYFKRISFKSTVITGIIIPLLIEVGQLGLYLFRMGTRTVDIDDVILNFIGFMLGFYIMKIGLMKTTLKNSVYM</sequence>
<evidence type="ECO:0000313" key="3">
    <source>
        <dbReference type="EMBL" id="NEY21646.1"/>
    </source>
</evidence>
<comment type="caution">
    <text evidence="3">The sequence shown here is derived from an EMBL/GenBank/DDBJ whole genome shotgun (WGS) entry which is preliminary data.</text>
</comment>
<dbReference type="EMBL" id="JAAIWK010000042">
    <property type="protein sequence ID" value="NEY21646.1"/>
    <property type="molecule type" value="Genomic_DNA"/>
</dbReference>
<feature type="domain" description="VanZ-like" evidence="2">
    <location>
        <begin position="44"/>
        <end position="171"/>
    </location>
</feature>
<feature type="transmembrane region" description="Helical" evidence="1">
    <location>
        <begin position="122"/>
        <end position="143"/>
    </location>
</feature>
<evidence type="ECO:0000313" key="4">
    <source>
        <dbReference type="Proteomes" id="UP000476934"/>
    </source>
</evidence>
<keyword evidence="1" id="KW-0472">Membrane</keyword>
<gene>
    <name evidence="3" type="ORF">G4D61_17145</name>
</gene>
<organism evidence="3 4">
    <name type="scientific">Heyndrickxia ginsengihumi</name>
    <dbReference type="NCBI Taxonomy" id="363870"/>
    <lineage>
        <taxon>Bacteria</taxon>
        <taxon>Bacillati</taxon>
        <taxon>Bacillota</taxon>
        <taxon>Bacilli</taxon>
        <taxon>Bacillales</taxon>
        <taxon>Bacillaceae</taxon>
        <taxon>Heyndrickxia</taxon>
    </lineage>
</organism>
<feature type="transmembrane region" description="Helical" evidence="1">
    <location>
        <begin position="38"/>
        <end position="56"/>
    </location>
</feature>
<accession>A0A6M0PA25</accession>